<feature type="region of interest" description="Disordered" evidence="1">
    <location>
        <begin position="135"/>
        <end position="166"/>
    </location>
</feature>
<feature type="compositionally biased region" description="Basic and acidic residues" evidence="1">
    <location>
        <begin position="135"/>
        <end position="152"/>
    </location>
</feature>
<keyword evidence="3" id="KW-1185">Reference proteome</keyword>
<evidence type="ECO:0000313" key="3">
    <source>
        <dbReference type="Proteomes" id="UP000826656"/>
    </source>
</evidence>
<comment type="caution">
    <text evidence="2">The sequence shown here is derived from an EMBL/GenBank/DDBJ whole genome shotgun (WGS) entry which is preliminary data.</text>
</comment>
<name>A0ABQ7UF49_SOLTU</name>
<reference evidence="2 3" key="1">
    <citation type="journal article" date="2021" name="bioRxiv">
        <title>Chromosome-scale and haplotype-resolved genome assembly of a tetraploid potato cultivar.</title>
        <authorList>
            <person name="Sun H."/>
            <person name="Jiao W.-B."/>
            <person name="Krause K."/>
            <person name="Campoy J.A."/>
            <person name="Goel M."/>
            <person name="Folz-Donahue K."/>
            <person name="Kukat C."/>
            <person name="Huettel B."/>
            <person name="Schneeberger K."/>
        </authorList>
    </citation>
    <scope>NUCLEOTIDE SEQUENCE [LARGE SCALE GENOMIC DNA]</scope>
    <source>
        <strain evidence="2">SolTubOtavaFocal</strain>
        <tissue evidence="2">Leaves</tissue>
    </source>
</reference>
<accession>A0ABQ7UF49</accession>
<evidence type="ECO:0000256" key="1">
    <source>
        <dbReference type="SAM" id="MobiDB-lite"/>
    </source>
</evidence>
<dbReference type="EMBL" id="JAIVGD010000023">
    <property type="protein sequence ID" value="KAH0744320.1"/>
    <property type="molecule type" value="Genomic_DNA"/>
</dbReference>
<sequence length="226" mass="26160">MPISKKIINYLWNKLQSEAIGQIKEIIAPHLRRRLSKLNQKKSIVYCKEDNVYILISIRRTNLDTDGFADRLANLNAKGIVLSVCTGVCAGYDKIATVREEAFRRSEQTYNETVKKYSLGMERIVLKRTELGETDEETKGKRVDDENRKKEEETEEGENGLKEEEPSLVLIESHNYHQDLAILRAMFDFKIRHGHLPYQNSDQLHNHNMKSIPNLDIRGNDLTSIF</sequence>
<organism evidence="2 3">
    <name type="scientific">Solanum tuberosum</name>
    <name type="common">Potato</name>
    <dbReference type="NCBI Taxonomy" id="4113"/>
    <lineage>
        <taxon>Eukaryota</taxon>
        <taxon>Viridiplantae</taxon>
        <taxon>Streptophyta</taxon>
        <taxon>Embryophyta</taxon>
        <taxon>Tracheophyta</taxon>
        <taxon>Spermatophyta</taxon>
        <taxon>Magnoliopsida</taxon>
        <taxon>eudicotyledons</taxon>
        <taxon>Gunneridae</taxon>
        <taxon>Pentapetalae</taxon>
        <taxon>asterids</taxon>
        <taxon>lamiids</taxon>
        <taxon>Solanales</taxon>
        <taxon>Solanaceae</taxon>
        <taxon>Solanoideae</taxon>
        <taxon>Solaneae</taxon>
        <taxon>Solanum</taxon>
    </lineage>
</organism>
<evidence type="ECO:0000313" key="2">
    <source>
        <dbReference type="EMBL" id="KAH0744320.1"/>
    </source>
</evidence>
<proteinExistence type="predicted"/>
<dbReference type="Proteomes" id="UP000826656">
    <property type="component" value="Unassembled WGS sequence"/>
</dbReference>
<gene>
    <name evidence="2" type="ORF">KY290_032313</name>
</gene>
<protein>
    <submittedName>
        <fullName evidence="2">Uncharacterized protein</fullName>
    </submittedName>
</protein>